<sequence>MRNTALEIFENRFDILMFAAHAKTFNVTDIFEAVLDTSRMTIRKCLKDLVDSGYIEKISVYDFQATAKTKELFKVAL</sequence>
<name>A0A7S6VY00_9GAMM</name>
<proteinExistence type="predicted"/>
<dbReference type="SUPFAM" id="SSF46785">
    <property type="entry name" value="Winged helix' DNA-binding domain"/>
    <property type="match status" value="1"/>
</dbReference>
<gene>
    <name evidence="1" type="ORF">G0028_14210</name>
</gene>
<evidence type="ECO:0000313" key="2">
    <source>
        <dbReference type="Proteomes" id="UP000593966"/>
    </source>
</evidence>
<dbReference type="Proteomes" id="UP000593966">
    <property type="component" value="Chromosome"/>
</dbReference>
<evidence type="ECO:0008006" key="3">
    <source>
        <dbReference type="Google" id="ProtNLM"/>
    </source>
</evidence>
<keyword evidence="2" id="KW-1185">Reference proteome</keyword>
<evidence type="ECO:0000313" key="1">
    <source>
        <dbReference type="EMBL" id="QOW46953.1"/>
    </source>
</evidence>
<dbReference type="RefSeq" id="WP_180047280.1">
    <property type="nucleotide sequence ID" value="NZ_CP048659.1"/>
</dbReference>
<organism evidence="1 2">
    <name type="scientific">Acinetobacter piscicola</name>
    <dbReference type="NCBI Taxonomy" id="2006115"/>
    <lineage>
        <taxon>Bacteria</taxon>
        <taxon>Pseudomonadati</taxon>
        <taxon>Pseudomonadota</taxon>
        <taxon>Gammaproteobacteria</taxon>
        <taxon>Moraxellales</taxon>
        <taxon>Moraxellaceae</taxon>
        <taxon>Acinetobacter</taxon>
    </lineage>
</organism>
<dbReference type="AlphaFoldDB" id="A0A7S6VY00"/>
<reference evidence="1 2" key="1">
    <citation type="submission" date="2020-02" db="EMBL/GenBank/DDBJ databases">
        <title>Tigecycline-resistant Acinetobacter species from pigs and migratory birds.</title>
        <authorList>
            <person name="Chen C."/>
            <person name="Sun J."/>
            <person name="Liao X.-P."/>
            <person name="Liu Y.-H."/>
        </authorList>
    </citation>
    <scope>NUCLEOTIDE SEQUENCE [LARGE SCALE GENOMIC DNA]</scope>
    <source>
        <strain evidence="1 2">YH12207_T</strain>
    </source>
</reference>
<protein>
    <recommendedName>
        <fullName evidence="3">DeoR family transcriptional regulator</fullName>
    </recommendedName>
</protein>
<dbReference type="EMBL" id="CP048659">
    <property type="protein sequence ID" value="QOW46953.1"/>
    <property type="molecule type" value="Genomic_DNA"/>
</dbReference>
<dbReference type="InterPro" id="IPR036390">
    <property type="entry name" value="WH_DNA-bd_sf"/>
</dbReference>
<accession>A0A7S6VY00</accession>